<proteinExistence type="predicted"/>
<reference evidence="1 2" key="1">
    <citation type="submission" date="2022-03" db="EMBL/GenBank/DDBJ databases">
        <title>Genomic signatures underlying metal tolerance in selected Arctic bacterial isolates.</title>
        <authorList>
            <person name="Thomas F.A."/>
            <person name="Venkatachalam S."/>
            <person name="Krishnan K.P."/>
        </authorList>
    </citation>
    <scope>NUCLEOTIDE SEQUENCE [LARGE SCALE GENOMIC DNA]</scope>
    <source>
        <strain evidence="1 2">HM116</strain>
    </source>
</reference>
<accession>A0ABS9SAK6</accession>
<gene>
    <name evidence="1" type="ORF">MLE19_17495</name>
</gene>
<evidence type="ECO:0000313" key="1">
    <source>
        <dbReference type="EMBL" id="MCH4813132.1"/>
    </source>
</evidence>
<keyword evidence="2" id="KW-1185">Reference proteome</keyword>
<dbReference type="Proteomes" id="UP001320609">
    <property type="component" value="Unassembled WGS sequence"/>
</dbReference>
<dbReference type="EMBL" id="JAKVTW010000016">
    <property type="protein sequence ID" value="MCH4813132.1"/>
    <property type="molecule type" value="Genomic_DNA"/>
</dbReference>
<evidence type="ECO:0000313" key="2">
    <source>
        <dbReference type="Proteomes" id="UP001320609"/>
    </source>
</evidence>
<comment type="caution">
    <text evidence="1">The sequence shown here is derived from an EMBL/GenBank/DDBJ whole genome shotgun (WGS) entry which is preliminary data.</text>
</comment>
<dbReference type="RefSeq" id="WP_240719416.1">
    <property type="nucleotide sequence ID" value="NZ_JAKVTW010000016.1"/>
</dbReference>
<organism evidence="1 2">
    <name type="scientific">Vreelandella neptunia</name>
    <dbReference type="NCBI Taxonomy" id="115551"/>
    <lineage>
        <taxon>Bacteria</taxon>
        <taxon>Pseudomonadati</taxon>
        <taxon>Pseudomonadota</taxon>
        <taxon>Gammaproteobacteria</taxon>
        <taxon>Oceanospirillales</taxon>
        <taxon>Halomonadaceae</taxon>
        <taxon>Vreelandella</taxon>
    </lineage>
</organism>
<protein>
    <submittedName>
        <fullName evidence="1">Uncharacterized protein</fullName>
    </submittedName>
</protein>
<name>A0ABS9SAK6_9GAMM</name>
<sequence length="213" mass="24639">MKRSIISISITSLIIFPLLVVADSFTYRQPIHGTKASTGIRYPDITEDVEDKSGYLCNEEIPEYASNQYSRSFRDDQAMELTGELSYEEFVAQQDSMYPSELTSFNLDDSSNLSNGENGSYRAFLKEFNIKQYLANPSFIKTYQVMVNGVVYYTFNTNGNGDSYYFEQYGEVDSQSFDYNELYGFNYILHNNRWDTRFCIDPESQLYIDLFGS</sequence>